<protein>
    <submittedName>
        <fullName evidence="4">mRNA degradation ribonuclease J1/J2</fullName>
    </submittedName>
</protein>
<evidence type="ECO:0000256" key="1">
    <source>
        <dbReference type="ARBA" id="ARBA00022839"/>
    </source>
</evidence>
<evidence type="ECO:0000313" key="5">
    <source>
        <dbReference type="Proteomes" id="UP000243605"/>
    </source>
</evidence>
<dbReference type="InterPro" id="IPR050698">
    <property type="entry name" value="MBL"/>
</dbReference>
<proteinExistence type="predicted"/>
<evidence type="ECO:0000256" key="2">
    <source>
        <dbReference type="ARBA" id="ARBA00022884"/>
    </source>
</evidence>
<dbReference type="OrthoDB" id="333278at2"/>
<organism evidence="4 5">
    <name type="scientific">Aliicoccus persicus</name>
    <dbReference type="NCBI Taxonomy" id="930138"/>
    <lineage>
        <taxon>Bacteria</taxon>
        <taxon>Bacillati</taxon>
        <taxon>Bacillota</taxon>
        <taxon>Bacilli</taxon>
        <taxon>Bacillales</taxon>
        <taxon>Staphylococcaceae</taxon>
        <taxon>Aliicoccus</taxon>
    </lineage>
</organism>
<dbReference type="GO" id="GO:0003723">
    <property type="term" value="F:RNA binding"/>
    <property type="evidence" value="ECO:0007669"/>
    <property type="project" value="UniProtKB-KW"/>
</dbReference>
<dbReference type="Proteomes" id="UP000243605">
    <property type="component" value="Unassembled WGS sequence"/>
</dbReference>
<gene>
    <name evidence="4" type="ORF">SAMN05192557_0967</name>
</gene>
<dbReference type="SUPFAM" id="SSF56281">
    <property type="entry name" value="Metallo-hydrolase/oxidoreductase"/>
    <property type="match status" value="1"/>
</dbReference>
<dbReference type="AlphaFoldDB" id="A0A662Z2Z5"/>
<dbReference type="InterPro" id="IPR042173">
    <property type="entry name" value="RNase_J_2"/>
</dbReference>
<dbReference type="PANTHER" id="PTHR11203">
    <property type="entry name" value="CLEAVAGE AND POLYADENYLATION SPECIFICITY FACTOR FAMILY MEMBER"/>
    <property type="match status" value="1"/>
</dbReference>
<dbReference type="InterPro" id="IPR001279">
    <property type="entry name" value="Metallo-B-lactamas"/>
</dbReference>
<dbReference type="RefSeq" id="WP_091474433.1">
    <property type="nucleotide sequence ID" value="NZ_FOIT01000002.1"/>
</dbReference>
<reference evidence="4 5" key="1">
    <citation type="submission" date="2016-10" db="EMBL/GenBank/DDBJ databases">
        <authorList>
            <person name="Varghese N."/>
            <person name="Submissions S."/>
        </authorList>
    </citation>
    <scope>NUCLEOTIDE SEQUENCE [LARGE SCALE GENOMIC DNA]</scope>
    <source>
        <strain evidence="4 5">IBRC-M10081</strain>
    </source>
</reference>
<feature type="domain" description="Metallo-beta-lactamase" evidence="3">
    <location>
        <begin position="15"/>
        <end position="209"/>
    </location>
</feature>
<keyword evidence="5" id="KW-1185">Reference proteome</keyword>
<dbReference type="EMBL" id="FOIT01000002">
    <property type="protein sequence ID" value="SEV95172.1"/>
    <property type="molecule type" value="Genomic_DNA"/>
</dbReference>
<dbReference type="SMART" id="SM00849">
    <property type="entry name" value="Lactamase_B"/>
    <property type="match status" value="1"/>
</dbReference>
<evidence type="ECO:0000313" key="4">
    <source>
        <dbReference type="EMBL" id="SEV95172.1"/>
    </source>
</evidence>
<dbReference type="Gene3D" id="3.40.50.10710">
    <property type="entry name" value="Metallo-hydrolase/oxidoreductase"/>
    <property type="match status" value="1"/>
</dbReference>
<name>A0A662Z2Z5_9STAP</name>
<evidence type="ECO:0000259" key="3">
    <source>
        <dbReference type="SMART" id="SM00849"/>
    </source>
</evidence>
<dbReference type="PANTHER" id="PTHR11203:SF37">
    <property type="entry name" value="INTEGRATOR COMPLEX SUBUNIT 11"/>
    <property type="match status" value="1"/>
</dbReference>
<dbReference type="InterPro" id="IPR036866">
    <property type="entry name" value="RibonucZ/Hydroxyglut_hydro"/>
</dbReference>
<dbReference type="GO" id="GO:0004521">
    <property type="term" value="F:RNA endonuclease activity"/>
    <property type="evidence" value="ECO:0007669"/>
    <property type="project" value="TreeGrafter"/>
</dbReference>
<keyword evidence="1" id="KW-0540">Nuclease</keyword>
<keyword evidence="2" id="KW-0694">RNA-binding</keyword>
<dbReference type="GO" id="GO:0004527">
    <property type="term" value="F:exonuclease activity"/>
    <property type="evidence" value="ECO:0007669"/>
    <property type="project" value="UniProtKB-KW"/>
</dbReference>
<accession>A0A662Z2Z5</accession>
<dbReference type="Gene3D" id="3.60.15.10">
    <property type="entry name" value="Ribonuclease Z/Hydroxyacylglutathione hydrolase-like"/>
    <property type="match status" value="1"/>
</dbReference>
<keyword evidence="1" id="KW-0378">Hydrolase</keyword>
<dbReference type="Pfam" id="PF12706">
    <property type="entry name" value="Lactamase_B_2"/>
    <property type="match status" value="1"/>
</dbReference>
<keyword evidence="1" id="KW-0269">Exonuclease</keyword>
<sequence>METSITFYRGIDTIGGIIFEVSYGKESFICDYGKPMNHPLFSKDIHLSRADLKDIGYIPDIKRMHDKDAIVAVGVSHLHIDHTGMLDYLPNDIAIYMSEPSKKLYEQLIYINEETGSHIKNTCGITYNTKVKVTPNISVTFIPVNHDVPGASSMMIETPDGTVVFSGDVRLHKHDKETREWMRRVKHTDYLIIESTGFFEDKDYVETEELTENIDSSELLEGVAMLNYDLFIFNAYHRDINRLKYLVRYATEHGQPIVFEKKTARLLENYLNNGEKSNVYYYDTPSENTPRTIQKVDIEVITRGFVQNSFENIAALKRFNLERACYLHLNGTPLGPYDSNYNVLLDWLRYYNLEIVNHGTSGHAEAGQIKHMITEINPKAYTAVHGLNTHRLKGANHFPAKHGETYILEDILRHTIKASDRS</sequence>